<feature type="region of interest" description="Disordered" evidence="8">
    <location>
        <begin position="130"/>
        <end position="211"/>
    </location>
</feature>
<reference evidence="10" key="1">
    <citation type="journal article" date="2020" name="Front. Microbiol.">
        <title>Phenotypic and Genetic Characterization of the Cheese Ripening Yeast Geotrichum candidum.</title>
        <authorList>
            <person name="Perkins V."/>
            <person name="Vignola S."/>
            <person name="Lessard M.H."/>
            <person name="Plante P.L."/>
            <person name="Corbeil J."/>
            <person name="Dugat-Bony E."/>
            <person name="Frenette M."/>
            <person name="Labrie S."/>
        </authorList>
    </citation>
    <scope>NUCLEOTIDE SEQUENCE</scope>
    <source>
        <strain evidence="10">LMA-70</strain>
    </source>
</reference>
<feature type="region of interest" description="Disordered" evidence="8">
    <location>
        <begin position="716"/>
        <end position="856"/>
    </location>
</feature>
<dbReference type="GO" id="GO:0003743">
    <property type="term" value="F:translation initiation factor activity"/>
    <property type="evidence" value="ECO:0007669"/>
    <property type="project" value="UniProtKB-KW"/>
</dbReference>
<evidence type="ECO:0000256" key="6">
    <source>
        <dbReference type="ARBA" id="ARBA00022884"/>
    </source>
</evidence>
<comment type="caution">
    <text evidence="10">The sequence shown here is derived from an EMBL/GenBank/DDBJ whole genome shotgun (WGS) entry which is preliminary data.</text>
</comment>
<feature type="compositionally biased region" description="Basic and acidic residues" evidence="8">
    <location>
        <begin position="411"/>
        <end position="423"/>
    </location>
</feature>
<keyword evidence="7" id="KW-0648">Protein biosynthesis</keyword>
<reference evidence="10" key="2">
    <citation type="submission" date="2020-01" db="EMBL/GenBank/DDBJ databases">
        <authorList>
            <person name="Perkins V."/>
            <person name="Lessard M.-H."/>
            <person name="Dugat-Bony E."/>
            <person name="Frenette M."/>
            <person name="Labrie S."/>
        </authorList>
    </citation>
    <scope>NUCLEOTIDE SEQUENCE</scope>
    <source>
        <strain evidence="10">LMA-70</strain>
    </source>
</reference>
<dbReference type="SUPFAM" id="SSF101489">
    <property type="entry name" value="Eukaryotic initiation factor 4f subunit eIF4g, eIF4e-binding domain"/>
    <property type="match status" value="1"/>
</dbReference>
<keyword evidence="6" id="KW-0694">RNA-binding</keyword>
<evidence type="ECO:0000313" key="11">
    <source>
        <dbReference type="Proteomes" id="UP000750522"/>
    </source>
</evidence>
<feature type="compositionally biased region" description="Basic and acidic residues" evidence="8">
    <location>
        <begin position="131"/>
        <end position="149"/>
    </location>
</feature>
<gene>
    <name evidence="10" type="ORF">DV451_004904</name>
</gene>
<accession>A0A9P5G1M6</accession>
<dbReference type="InterPro" id="IPR003890">
    <property type="entry name" value="MIF4G-like_typ-3"/>
</dbReference>
<dbReference type="Gene3D" id="1.25.40.180">
    <property type="match status" value="1"/>
</dbReference>
<dbReference type="InterPro" id="IPR022745">
    <property type="entry name" value="eIF4G1_eIF4E-bd"/>
</dbReference>
<keyword evidence="3" id="KW-0963">Cytoplasm</keyword>
<proteinExistence type="inferred from homology"/>
<dbReference type="PANTHER" id="PTHR23253">
    <property type="entry name" value="EUKARYOTIC TRANSLATION INITIATION FACTOR 4 GAMMA"/>
    <property type="match status" value="1"/>
</dbReference>
<dbReference type="GO" id="GO:0003729">
    <property type="term" value="F:mRNA binding"/>
    <property type="evidence" value="ECO:0007669"/>
    <property type="project" value="TreeGrafter"/>
</dbReference>
<name>A0A9P5G1M6_GEOCN</name>
<dbReference type="GO" id="GO:0016281">
    <property type="term" value="C:eukaryotic translation initiation factor 4F complex"/>
    <property type="evidence" value="ECO:0007669"/>
    <property type="project" value="TreeGrafter"/>
</dbReference>
<dbReference type="InterPro" id="IPR016024">
    <property type="entry name" value="ARM-type_fold"/>
</dbReference>
<feature type="compositionally biased region" description="Polar residues" evidence="8">
    <location>
        <begin position="748"/>
        <end position="761"/>
    </location>
</feature>
<evidence type="ECO:0000256" key="5">
    <source>
        <dbReference type="ARBA" id="ARBA00022553"/>
    </source>
</evidence>
<dbReference type="GO" id="GO:0010494">
    <property type="term" value="C:cytoplasmic stress granule"/>
    <property type="evidence" value="ECO:0007669"/>
    <property type="project" value="UniProtKB-ARBA"/>
</dbReference>
<keyword evidence="5" id="KW-0597">Phosphoprotein</keyword>
<dbReference type="PANTHER" id="PTHR23253:SF9">
    <property type="entry name" value="EUKARYOTIC TRANSLATION INITIATION FACTOR 4 GAMMA 2"/>
    <property type="match status" value="1"/>
</dbReference>
<keyword evidence="4" id="KW-0396">Initiation factor</keyword>
<organism evidence="10 11">
    <name type="scientific">Geotrichum candidum</name>
    <name type="common">Oospora lactis</name>
    <name type="synonym">Dipodascus geotrichum</name>
    <dbReference type="NCBI Taxonomy" id="1173061"/>
    <lineage>
        <taxon>Eukaryota</taxon>
        <taxon>Fungi</taxon>
        <taxon>Dikarya</taxon>
        <taxon>Ascomycota</taxon>
        <taxon>Saccharomycotina</taxon>
        <taxon>Dipodascomycetes</taxon>
        <taxon>Dipodascales</taxon>
        <taxon>Dipodascaceae</taxon>
        <taxon>Geotrichum</taxon>
    </lineage>
</organism>
<dbReference type="AlphaFoldDB" id="A0A9P5G1M6"/>
<sequence>MYQVYHHPDYYSQNPIYQYGNSMYSPSAAPIPVDNRGVKSPYAPSPRVAKAGVKITNPETNEPVLLTKSVTSPTTNPSALSSHSSPARSPASISTPVKAGAVTDSAAQEKKLQFKEMIKKRAAEAEAAQKAAEEKERLEKEAAIKKAEEEAAAAQKAKEEAEEKARKQAEEEELARKQAEEAEKKAAADAVAAAAAKEEEEKKAAAEAAAAEAAAAEAAAADAAAADAAAAEKAAEKPAQKVDEETVQAALTSIHGKIQAAQPSRTSPVVLLEKSVKATHEELLKFHYPEGINAPAVHSTHSDVFLYDTPFLLQFQSVVTFPPKESWDNVRSIMNFERSSGSGRQFSSRSNSSRGFPQNMGSFGSSYRNERSGSGPSGGFGMKNMGRMSSNNLNGLGGPSKSGRQNSSRRGRNDRSGSNRGDRQSYNNNGPDGDSDAPKAPVAPLVRSANAWTPRKKAASTPAEDNRLSPEEVQRKVKSLLNKLSLEFFEPITDQLLAICAQSKDEKDGRTLRQVLELTFAKAVDEAHWSKMYAMFCKKMLTKIDPEIYDENIKDSKGEYVRGGVLFRKYLLSKCQEEFERGWSDKLPTNEDGSPLDPALMSDEYYAAVAAKRRGLGLIRFIGELYFLGLIAEKIMHACIQMLLSNPDPSEETIESICQLMTTVGGKLEENQATAPLFDSYFERMDELQKTPGLPSRLRFMLMDVADLRRAHWVDKKKDKGPKTLAEIHEDDEREKAAAAAASSNNSRNKFTRPNPSNNNRVSKDELKRLSSSSSINRTSSGTSFGPSSMFNRDSSSRGSRRNNDRGDRSDRGNDRSDRNNSSAGTALSKEPSRQPSQRANAFAVLADDGDKSEDK</sequence>
<evidence type="ECO:0000313" key="10">
    <source>
        <dbReference type="EMBL" id="KAF5094792.1"/>
    </source>
</evidence>
<dbReference type="Gene3D" id="1.20.970.30">
    <property type="entry name" value="eIF4G, eIF4E-binding domain"/>
    <property type="match status" value="1"/>
</dbReference>
<dbReference type="Pfam" id="PF12152">
    <property type="entry name" value="eIF_4G1"/>
    <property type="match status" value="1"/>
</dbReference>
<evidence type="ECO:0000256" key="1">
    <source>
        <dbReference type="ARBA" id="ARBA00004496"/>
    </source>
</evidence>
<protein>
    <recommendedName>
        <fullName evidence="9">MIF4G domain-containing protein</fullName>
    </recommendedName>
</protein>
<evidence type="ECO:0000256" key="4">
    <source>
        <dbReference type="ARBA" id="ARBA00022540"/>
    </source>
</evidence>
<feature type="compositionally biased region" description="Low complexity" evidence="8">
    <location>
        <begin position="77"/>
        <end position="94"/>
    </location>
</feature>
<feature type="compositionally biased region" description="Basic and acidic residues" evidence="8">
    <location>
        <begin position="802"/>
        <end position="819"/>
    </location>
</feature>
<feature type="compositionally biased region" description="Low complexity" evidence="8">
    <location>
        <begin position="338"/>
        <end position="355"/>
    </location>
</feature>
<evidence type="ECO:0000256" key="2">
    <source>
        <dbReference type="ARBA" id="ARBA00005775"/>
    </source>
</evidence>
<feature type="region of interest" description="Disordered" evidence="8">
    <location>
        <begin position="68"/>
        <end position="104"/>
    </location>
</feature>
<evidence type="ECO:0000256" key="7">
    <source>
        <dbReference type="ARBA" id="ARBA00022917"/>
    </source>
</evidence>
<feature type="compositionally biased region" description="Low complexity" evidence="8">
    <location>
        <begin position="771"/>
        <end position="784"/>
    </location>
</feature>
<dbReference type="Pfam" id="PF02854">
    <property type="entry name" value="MIF4G"/>
    <property type="match status" value="1"/>
</dbReference>
<feature type="compositionally biased region" description="Basic and acidic residues" evidence="8">
    <location>
        <begin position="716"/>
        <end position="728"/>
    </location>
</feature>
<dbReference type="InterPro" id="IPR036211">
    <property type="entry name" value="eIF4G_eIF4E-bd_sf"/>
</dbReference>
<dbReference type="EMBL" id="QQZK01000169">
    <property type="protein sequence ID" value="KAF5094792.1"/>
    <property type="molecule type" value="Genomic_DNA"/>
</dbReference>
<feature type="region of interest" description="Disordered" evidence="8">
    <location>
        <begin position="338"/>
        <end position="471"/>
    </location>
</feature>
<feature type="compositionally biased region" description="Basic and acidic residues" evidence="8">
    <location>
        <begin position="156"/>
        <end position="187"/>
    </location>
</feature>
<evidence type="ECO:0000256" key="8">
    <source>
        <dbReference type="SAM" id="MobiDB-lite"/>
    </source>
</evidence>
<evidence type="ECO:0000259" key="9">
    <source>
        <dbReference type="SMART" id="SM00543"/>
    </source>
</evidence>
<dbReference type="Proteomes" id="UP000750522">
    <property type="component" value="Unassembled WGS sequence"/>
</dbReference>
<comment type="subcellular location">
    <subcellularLocation>
        <location evidence="1">Cytoplasm</location>
    </subcellularLocation>
</comment>
<feature type="compositionally biased region" description="Low complexity" evidence="8">
    <location>
        <begin position="738"/>
        <end position="747"/>
    </location>
</feature>
<dbReference type="SUPFAM" id="SSF48371">
    <property type="entry name" value="ARM repeat"/>
    <property type="match status" value="1"/>
</dbReference>
<feature type="domain" description="MIF4G" evidence="9">
    <location>
        <begin position="474"/>
        <end position="712"/>
    </location>
</feature>
<evidence type="ECO:0000256" key="3">
    <source>
        <dbReference type="ARBA" id="ARBA00022490"/>
    </source>
</evidence>
<dbReference type="FunFam" id="1.25.40.180:FF:000020">
    <property type="entry name" value="Eukaryotic translation initiation factor subunit"/>
    <property type="match status" value="1"/>
</dbReference>
<feature type="compositionally biased region" description="Basic and acidic residues" evidence="8">
    <location>
        <begin position="196"/>
        <end position="205"/>
    </location>
</feature>
<comment type="similarity">
    <text evidence="2">Belongs to the eukaryotic initiation factor 4G family.</text>
</comment>
<dbReference type="SMART" id="SM00543">
    <property type="entry name" value="MIF4G"/>
    <property type="match status" value="1"/>
</dbReference>